<dbReference type="EMBL" id="VNJK01000001">
    <property type="protein sequence ID" value="TVX93921.1"/>
    <property type="molecule type" value="Genomic_DNA"/>
</dbReference>
<dbReference type="Proteomes" id="UP000318102">
    <property type="component" value="Unassembled WGS sequence"/>
</dbReference>
<dbReference type="Pfam" id="PF13413">
    <property type="entry name" value="HTH_25"/>
    <property type="match status" value="1"/>
</dbReference>
<protein>
    <submittedName>
        <fullName evidence="4">Helix-turn-helix domain-containing protein</fullName>
    </submittedName>
</protein>
<dbReference type="SMART" id="SM00530">
    <property type="entry name" value="HTH_XRE"/>
    <property type="match status" value="1"/>
</dbReference>
<dbReference type="InterPro" id="IPR010982">
    <property type="entry name" value="Lambda_DNA-bd_dom_sf"/>
</dbReference>
<dbReference type="PANTHER" id="PTHR34475:SF1">
    <property type="entry name" value="CYTOSKELETON PROTEIN RODZ"/>
    <property type="match status" value="1"/>
</dbReference>
<evidence type="ECO:0000313" key="4">
    <source>
        <dbReference type="EMBL" id="TVX93921.1"/>
    </source>
</evidence>
<feature type="region of interest" description="Disordered" evidence="1">
    <location>
        <begin position="289"/>
        <end position="313"/>
    </location>
</feature>
<evidence type="ECO:0000259" key="3">
    <source>
        <dbReference type="SMART" id="SM00530"/>
    </source>
</evidence>
<evidence type="ECO:0000256" key="2">
    <source>
        <dbReference type="SAM" id="Phobius"/>
    </source>
</evidence>
<dbReference type="PANTHER" id="PTHR34475">
    <property type="match status" value="1"/>
</dbReference>
<evidence type="ECO:0000256" key="1">
    <source>
        <dbReference type="SAM" id="MobiDB-lite"/>
    </source>
</evidence>
<dbReference type="AlphaFoldDB" id="A0A559J225"/>
<dbReference type="Pfam" id="PF13464">
    <property type="entry name" value="RodZ_C"/>
    <property type="match status" value="1"/>
</dbReference>
<keyword evidence="2" id="KW-1133">Transmembrane helix</keyword>
<dbReference type="OrthoDB" id="9797543at2"/>
<organism evidence="4 5">
    <name type="scientific">Paenibacillus agilis</name>
    <dbReference type="NCBI Taxonomy" id="3020863"/>
    <lineage>
        <taxon>Bacteria</taxon>
        <taxon>Bacillati</taxon>
        <taxon>Bacillota</taxon>
        <taxon>Bacilli</taxon>
        <taxon>Bacillales</taxon>
        <taxon>Paenibacillaceae</taxon>
        <taxon>Paenibacillus</taxon>
    </lineage>
</organism>
<accession>A0A559J225</accession>
<proteinExistence type="predicted"/>
<dbReference type="GO" id="GO:0003677">
    <property type="term" value="F:DNA binding"/>
    <property type="evidence" value="ECO:0007669"/>
    <property type="project" value="InterPro"/>
</dbReference>
<feature type="domain" description="HTH cro/C1-type" evidence="3">
    <location>
        <begin position="7"/>
        <end position="63"/>
    </location>
</feature>
<comment type="caution">
    <text evidence="4">The sequence shown here is derived from an EMBL/GenBank/DDBJ whole genome shotgun (WGS) entry which is preliminary data.</text>
</comment>
<keyword evidence="2" id="KW-0812">Transmembrane</keyword>
<gene>
    <name evidence="4" type="ORF">FPZ44_13160</name>
</gene>
<dbReference type="InterPro" id="IPR050400">
    <property type="entry name" value="Bact_Cytoskel_RodZ"/>
</dbReference>
<sequence length="313" mass="34591">MSELGQMLKKARLEKGLSLDDVQEATKIRRRYLEAIEEGDYNVLPGSFYVRAFVKTYAETVGLNPDEILQYYRNTMPVEEQEQPVEPMIRNKRKVQHSEGFGKWATTLLMWSFVILILVILYIVANQASKGDESKSIDNTNVSEGAQQPAENTGNAGNGSNGNTEEPVPPTEQEPVTEPEQNQEMLIVQESSTSRMNTFVVAAPGDQPLKVEIKGVGGDSWLGVTERDQNGKRLFWNTLENGKSQVVDITEQGVNIRTGRADLIEVIVNGQTLDDGDKTSSKTIRVRAVSEEEAKQLQEQAGTSNTGAATETP</sequence>
<feature type="compositionally biased region" description="Polar residues" evidence="1">
    <location>
        <begin position="137"/>
        <end position="146"/>
    </location>
</feature>
<dbReference type="Gene3D" id="1.10.260.40">
    <property type="entry name" value="lambda repressor-like DNA-binding domains"/>
    <property type="match status" value="1"/>
</dbReference>
<evidence type="ECO:0000313" key="5">
    <source>
        <dbReference type="Proteomes" id="UP000318102"/>
    </source>
</evidence>
<feature type="transmembrane region" description="Helical" evidence="2">
    <location>
        <begin position="101"/>
        <end position="125"/>
    </location>
</feature>
<feature type="region of interest" description="Disordered" evidence="1">
    <location>
        <begin position="132"/>
        <end position="181"/>
    </location>
</feature>
<dbReference type="RefSeq" id="WP_144990875.1">
    <property type="nucleotide sequence ID" value="NZ_VNJK01000001.1"/>
</dbReference>
<dbReference type="InterPro" id="IPR025194">
    <property type="entry name" value="RodZ-like_C"/>
</dbReference>
<keyword evidence="2" id="KW-0472">Membrane</keyword>
<reference evidence="4 5" key="1">
    <citation type="submission" date="2019-07" db="EMBL/GenBank/DDBJ databases">
        <authorList>
            <person name="Kim J."/>
        </authorList>
    </citation>
    <scope>NUCLEOTIDE SEQUENCE [LARGE SCALE GENOMIC DNA]</scope>
    <source>
        <strain evidence="4 5">N4</strain>
    </source>
</reference>
<dbReference type="CDD" id="cd00093">
    <property type="entry name" value="HTH_XRE"/>
    <property type="match status" value="1"/>
</dbReference>
<feature type="compositionally biased region" description="Polar residues" evidence="1">
    <location>
        <begin position="297"/>
        <end position="313"/>
    </location>
</feature>
<keyword evidence="5" id="KW-1185">Reference proteome</keyword>
<dbReference type="SUPFAM" id="SSF47413">
    <property type="entry name" value="lambda repressor-like DNA-binding domains"/>
    <property type="match status" value="1"/>
</dbReference>
<dbReference type="InterPro" id="IPR001387">
    <property type="entry name" value="Cro/C1-type_HTH"/>
</dbReference>
<name>A0A559J225_9BACL</name>